<name>E4L815_9FIRM</name>
<organism evidence="8 9">
    <name type="scientific">Dialister micraerophilus UPII 345-E</name>
    <dbReference type="NCBI Taxonomy" id="910314"/>
    <lineage>
        <taxon>Bacteria</taxon>
        <taxon>Bacillati</taxon>
        <taxon>Bacillota</taxon>
        <taxon>Negativicutes</taxon>
        <taxon>Veillonellales</taxon>
        <taxon>Veillonellaceae</taxon>
        <taxon>Dialister</taxon>
    </lineage>
</organism>
<evidence type="ECO:0000256" key="5">
    <source>
        <dbReference type="PIRSR" id="PIRSR000097-2"/>
    </source>
</evidence>
<evidence type="ECO:0000256" key="4">
    <source>
        <dbReference type="PIRSR" id="PIRSR000097-1"/>
    </source>
</evidence>
<evidence type="ECO:0000256" key="6">
    <source>
        <dbReference type="PIRSR" id="PIRSR000097-3"/>
    </source>
</evidence>
<dbReference type="FunFam" id="3.20.20.100:FF:000015">
    <property type="entry name" value="Oxidoreductase, aldo/keto reductase family"/>
    <property type="match status" value="1"/>
</dbReference>
<dbReference type="eggNOG" id="COG0656">
    <property type="taxonomic scope" value="Bacteria"/>
</dbReference>
<sequence length="270" mass="31201">MITVKFENKVKMPRLGLGVWQCGDKTEDAVKYALQAGYRLIDTAAEYGNEKAVGKAIRESGIPREKIFITTKLWNSDIRKGRAKEAFFDSFKRLQTDYIDMYLIHWPAEGFQKAWQDMTEIYHEGWVRAIGVSNFQIHHAKELENASDVIPFVNQIESHPYFNNQELIDYCLEHKIEVTAYSPLGSNENGLLEDPILMRIARKYGKTVAQVILRWNLQRGITSIPKSVNKKRIEENINIFDFELSSGDMNKIFALNKNERVSADPDNFNF</sequence>
<dbReference type="PROSITE" id="PS00798">
    <property type="entry name" value="ALDOKETO_REDUCTASE_1"/>
    <property type="match status" value="1"/>
</dbReference>
<dbReference type="PIRSF" id="PIRSF000097">
    <property type="entry name" value="AKR"/>
    <property type="match status" value="1"/>
</dbReference>
<evidence type="ECO:0000256" key="2">
    <source>
        <dbReference type="ARBA" id="ARBA00022857"/>
    </source>
</evidence>
<dbReference type="OrthoDB" id="9804790at2"/>
<evidence type="ECO:0000256" key="1">
    <source>
        <dbReference type="ARBA" id="ARBA00007905"/>
    </source>
</evidence>
<dbReference type="AlphaFoldDB" id="E4L815"/>
<dbReference type="PANTHER" id="PTHR43827:SF3">
    <property type="entry name" value="NADP-DEPENDENT OXIDOREDUCTASE DOMAIN-CONTAINING PROTEIN"/>
    <property type="match status" value="1"/>
</dbReference>
<feature type="active site" description="Proton donor" evidence="4">
    <location>
        <position position="47"/>
    </location>
</feature>
<reference evidence="8 9" key="1">
    <citation type="submission" date="2010-11" db="EMBL/GenBank/DDBJ databases">
        <authorList>
            <person name="Durkin A.S."/>
            <person name="Madupu R."/>
            <person name="Torralba M."/>
            <person name="Gillis M."/>
            <person name="Methe B."/>
            <person name="Sutton G."/>
            <person name="Nelson K.E."/>
        </authorList>
    </citation>
    <scope>NUCLEOTIDE SEQUENCE [LARGE SCALE GENOMIC DNA]</scope>
    <source>
        <strain evidence="8 9">UPII 345-E</strain>
    </source>
</reference>
<gene>
    <name evidence="8" type="primary">yvgN</name>
    <name evidence="8" type="ORF">HMPREF9220_0861</name>
</gene>
<evidence type="ECO:0000313" key="9">
    <source>
        <dbReference type="Proteomes" id="UP000004594"/>
    </source>
</evidence>
<feature type="site" description="Lowers pKa of active site Tyr" evidence="6">
    <location>
        <position position="72"/>
    </location>
</feature>
<feature type="binding site" evidence="5">
    <location>
        <position position="105"/>
    </location>
    <ligand>
        <name>substrate</name>
    </ligand>
</feature>
<dbReference type="Proteomes" id="UP000004594">
    <property type="component" value="Unassembled WGS sequence"/>
</dbReference>
<dbReference type="EC" id="1.1.1.-" evidence="8"/>
<protein>
    <submittedName>
        <fullName evidence="8">Oxidoreductase, aldo/keto reductase family protein</fullName>
        <ecNumber evidence="8">1.1.1.-</ecNumber>
        <ecNumber evidence="8">1.1.1.283</ecNumber>
    </submittedName>
</protein>
<accession>E4L815</accession>
<dbReference type="InterPro" id="IPR018170">
    <property type="entry name" value="Aldo/ket_reductase_CS"/>
</dbReference>
<dbReference type="PROSITE" id="PS00063">
    <property type="entry name" value="ALDOKETO_REDUCTASE_3"/>
    <property type="match status" value="1"/>
</dbReference>
<comment type="caution">
    <text evidence="8">The sequence shown here is derived from an EMBL/GenBank/DDBJ whole genome shotgun (WGS) entry which is preliminary data.</text>
</comment>
<dbReference type="EMBL" id="AENT01000010">
    <property type="protein sequence ID" value="EFR43143.1"/>
    <property type="molecule type" value="Genomic_DNA"/>
</dbReference>
<proteinExistence type="inferred from homology"/>
<dbReference type="Gene3D" id="3.20.20.100">
    <property type="entry name" value="NADP-dependent oxidoreductase domain"/>
    <property type="match status" value="1"/>
</dbReference>
<comment type="similarity">
    <text evidence="1">Belongs to the aldo/keto reductase family.</text>
</comment>
<dbReference type="Pfam" id="PF00248">
    <property type="entry name" value="Aldo_ket_red"/>
    <property type="match status" value="1"/>
</dbReference>
<dbReference type="CDD" id="cd19071">
    <property type="entry name" value="AKR_AKR1-5-like"/>
    <property type="match status" value="1"/>
</dbReference>
<dbReference type="InterPro" id="IPR036812">
    <property type="entry name" value="NAD(P)_OxRdtase_dom_sf"/>
</dbReference>
<dbReference type="RefSeq" id="WP_007554233.1">
    <property type="nucleotide sequence ID" value="NZ_AENT01000010.1"/>
</dbReference>
<dbReference type="InterPro" id="IPR020471">
    <property type="entry name" value="AKR"/>
</dbReference>
<keyword evidence="3 8" id="KW-0560">Oxidoreductase</keyword>
<dbReference type="PRINTS" id="PR00069">
    <property type="entry name" value="ALDKETRDTASE"/>
</dbReference>
<dbReference type="SUPFAM" id="SSF51430">
    <property type="entry name" value="NAD(P)-linked oxidoreductase"/>
    <property type="match status" value="1"/>
</dbReference>
<keyword evidence="2" id="KW-0521">NADP</keyword>
<feature type="domain" description="NADP-dependent oxidoreductase" evidence="7">
    <location>
        <begin position="14"/>
        <end position="256"/>
    </location>
</feature>
<dbReference type="PROSITE" id="PS00062">
    <property type="entry name" value="ALDOKETO_REDUCTASE_2"/>
    <property type="match status" value="1"/>
</dbReference>
<evidence type="ECO:0000259" key="7">
    <source>
        <dbReference type="Pfam" id="PF00248"/>
    </source>
</evidence>
<dbReference type="EC" id="1.1.1.283" evidence="8"/>
<evidence type="ECO:0000313" key="8">
    <source>
        <dbReference type="EMBL" id="EFR43143.1"/>
    </source>
</evidence>
<dbReference type="GO" id="GO:0043892">
    <property type="term" value="F:methylglyoxal reductase (NADPH) activity"/>
    <property type="evidence" value="ECO:0007669"/>
    <property type="project" value="UniProtKB-EC"/>
</dbReference>
<dbReference type="InterPro" id="IPR023210">
    <property type="entry name" value="NADP_OxRdtase_dom"/>
</dbReference>
<dbReference type="PANTHER" id="PTHR43827">
    <property type="entry name" value="2,5-DIKETO-D-GLUCONIC ACID REDUCTASE"/>
    <property type="match status" value="1"/>
</dbReference>
<evidence type="ECO:0000256" key="3">
    <source>
        <dbReference type="ARBA" id="ARBA00023002"/>
    </source>
</evidence>